<sequence length="78" mass="9061">MTANIWISFTSSVKQNTLFTSYLYYDCGNERKINLSEGQFVKINLAQATYKDTYLLDDPFFVDPHVSRYLVDMCICSI</sequence>
<name>A0A151K3N7_9HYME</name>
<evidence type="ECO:0000313" key="2">
    <source>
        <dbReference type="Proteomes" id="UP000078541"/>
    </source>
</evidence>
<protein>
    <submittedName>
        <fullName evidence="1">Multidrug resistance-associated protein 4</fullName>
    </submittedName>
</protein>
<gene>
    <name evidence="1" type="ORF">ALC56_00079</name>
</gene>
<dbReference type="Proteomes" id="UP000078541">
    <property type="component" value="Unassembled WGS sequence"/>
</dbReference>
<reference evidence="1 2" key="1">
    <citation type="submission" date="2016-03" db="EMBL/GenBank/DDBJ databases">
        <title>Trachymyrmex septentrionalis WGS genome.</title>
        <authorList>
            <person name="Nygaard S."/>
            <person name="Hu H."/>
            <person name="Boomsma J."/>
            <person name="Zhang G."/>
        </authorList>
    </citation>
    <scope>NUCLEOTIDE SEQUENCE [LARGE SCALE GENOMIC DNA]</scope>
    <source>
        <strain evidence="1">Tsep2-gDNA-1</strain>
        <tissue evidence="1">Whole body</tissue>
    </source>
</reference>
<dbReference type="STRING" id="34720.A0A151K3N7"/>
<accession>A0A151K3N7</accession>
<organism evidence="1 2">
    <name type="scientific">Trachymyrmex septentrionalis</name>
    <dbReference type="NCBI Taxonomy" id="34720"/>
    <lineage>
        <taxon>Eukaryota</taxon>
        <taxon>Metazoa</taxon>
        <taxon>Ecdysozoa</taxon>
        <taxon>Arthropoda</taxon>
        <taxon>Hexapoda</taxon>
        <taxon>Insecta</taxon>
        <taxon>Pterygota</taxon>
        <taxon>Neoptera</taxon>
        <taxon>Endopterygota</taxon>
        <taxon>Hymenoptera</taxon>
        <taxon>Apocrita</taxon>
        <taxon>Aculeata</taxon>
        <taxon>Formicoidea</taxon>
        <taxon>Formicidae</taxon>
        <taxon>Myrmicinae</taxon>
        <taxon>Trachymyrmex</taxon>
    </lineage>
</organism>
<dbReference type="AlphaFoldDB" id="A0A151K3N7"/>
<proteinExistence type="predicted"/>
<evidence type="ECO:0000313" key="1">
    <source>
        <dbReference type="EMBL" id="KYN50702.1"/>
    </source>
</evidence>
<keyword evidence="2" id="KW-1185">Reference proteome</keyword>
<dbReference type="EMBL" id="LKEZ01003700">
    <property type="protein sequence ID" value="KYN50702.1"/>
    <property type="molecule type" value="Genomic_DNA"/>
</dbReference>
<comment type="caution">
    <text evidence="1">The sequence shown here is derived from an EMBL/GenBank/DDBJ whole genome shotgun (WGS) entry which is preliminary data.</text>
</comment>